<organism evidence="6 7">
    <name type="scientific">Cordylochernes scorpioides</name>
    <dbReference type="NCBI Taxonomy" id="51811"/>
    <lineage>
        <taxon>Eukaryota</taxon>
        <taxon>Metazoa</taxon>
        <taxon>Ecdysozoa</taxon>
        <taxon>Arthropoda</taxon>
        <taxon>Chelicerata</taxon>
        <taxon>Arachnida</taxon>
        <taxon>Pseudoscorpiones</taxon>
        <taxon>Cheliferoidea</taxon>
        <taxon>Chernetidae</taxon>
        <taxon>Cordylochernes</taxon>
    </lineage>
</organism>
<evidence type="ECO:0000313" key="6">
    <source>
        <dbReference type="EMBL" id="UYV63399.1"/>
    </source>
</evidence>
<evidence type="ECO:0000256" key="3">
    <source>
        <dbReference type="ARBA" id="ARBA00023015"/>
    </source>
</evidence>
<name>A0ABY6K525_9ARAC</name>
<evidence type="ECO:0000313" key="7">
    <source>
        <dbReference type="Proteomes" id="UP001235939"/>
    </source>
</evidence>
<keyword evidence="4" id="KW-0804">Transcription</keyword>
<evidence type="ECO:0000256" key="5">
    <source>
        <dbReference type="ARBA" id="ARBA00023242"/>
    </source>
</evidence>
<keyword evidence="2" id="KW-0678">Repressor</keyword>
<comment type="subcellular location">
    <subcellularLocation>
        <location evidence="1">Nucleus</location>
    </subcellularLocation>
</comment>
<keyword evidence="5" id="KW-0539">Nucleus</keyword>
<sequence>MSFRERYYQERLQLNKQKLEEVKAGRATEYLNPLAELEDDMRVRIHVTDRLMQLREQSVEVQRDAEIYASDRNFHNEVALCWDSIKAELEDKMRHLEEDRTNIDIHSDLWNEQSNHKKNKKKFHSIEKKKKPITSKIVEDWAIIRKSMKNNKPKTEYGGGIENICRARFTDGKLTYRGDTYAKGDRITVEKVQPDRALAHLAQLVSVNTSEVLIEQSDGEYSRLSIADLQAGRCWLYRSSPTYT</sequence>
<keyword evidence="7" id="KW-1185">Reference proteome</keyword>
<dbReference type="EMBL" id="CP092864">
    <property type="protein sequence ID" value="UYV63399.1"/>
    <property type="molecule type" value="Genomic_DNA"/>
</dbReference>
<evidence type="ECO:0000256" key="4">
    <source>
        <dbReference type="ARBA" id="ARBA00023163"/>
    </source>
</evidence>
<reference evidence="6 7" key="1">
    <citation type="submission" date="2022-01" db="EMBL/GenBank/DDBJ databases">
        <title>A chromosomal length assembly of Cordylochernes scorpioides.</title>
        <authorList>
            <person name="Zeh D."/>
            <person name="Zeh J."/>
        </authorList>
    </citation>
    <scope>NUCLEOTIDE SEQUENCE [LARGE SCALE GENOMIC DNA]</scope>
    <source>
        <strain evidence="6">IN4F17</strain>
        <tissue evidence="6">Whole Body</tissue>
    </source>
</reference>
<dbReference type="Proteomes" id="UP001235939">
    <property type="component" value="Chromosome 02"/>
</dbReference>
<dbReference type="Pfam" id="PF08598">
    <property type="entry name" value="Sds3"/>
    <property type="match status" value="1"/>
</dbReference>
<gene>
    <name evidence="6" type="ORF">LAZ67_2003957</name>
</gene>
<accession>A0ABY6K525</accession>
<keyword evidence="3" id="KW-0805">Transcription regulation</keyword>
<protein>
    <submittedName>
        <fullName evidence="6">BRMS1L</fullName>
    </submittedName>
</protein>
<evidence type="ECO:0000256" key="2">
    <source>
        <dbReference type="ARBA" id="ARBA00022491"/>
    </source>
</evidence>
<evidence type="ECO:0000256" key="1">
    <source>
        <dbReference type="ARBA" id="ARBA00004123"/>
    </source>
</evidence>
<proteinExistence type="predicted"/>
<dbReference type="SMART" id="SM01401">
    <property type="entry name" value="Sds3"/>
    <property type="match status" value="1"/>
</dbReference>
<dbReference type="PANTHER" id="PTHR21964">
    <property type="entry name" value="BREAST CANCER METASTASIS-SUPPRESSOR 1"/>
    <property type="match status" value="1"/>
</dbReference>
<dbReference type="InterPro" id="IPR013907">
    <property type="entry name" value="Sds3"/>
</dbReference>